<accession>A0A5J5ED21</accession>
<dbReference type="InterPro" id="IPR048344">
    <property type="entry name" value="Zw10_middle"/>
</dbReference>
<dbReference type="GO" id="GO:0005737">
    <property type="term" value="C:cytoplasm"/>
    <property type="evidence" value="ECO:0007669"/>
    <property type="project" value="GOC"/>
</dbReference>
<comment type="caution">
    <text evidence="4">The sequence shown here is derived from an EMBL/GenBank/DDBJ whole genome shotgun (WGS) entry which is preliminary data.</text>
</comment>
<protein>
    <submittedName>
        <fullName evidence="4">Uncharacterized protein</fullName>
    </submittedName>
</protein>
<proteinExistence type="predicted"/>
<feature type="domain" description="ZW10 C-terminal helical" evidence="3">
    <location>
        <begin position="745"/>
        <end position="890"/>
    </location>
</feature>
<evidence type="ECO:0000259" key="3">
    <source>
        <dbReference type="Pfam" id="PF22766"/>
    </source>
</evidence>
<evidence type="ECO:0000313" key="4">
    <source>
        <dbReference type="EMBL" id="KAA8892946.1"/>
    </source>
</evidence>
<evidence type="ECO:0000256" key="1">
    <source>
        <dbReference type="SAM" id="MobiDB-lite"/>
    </source>
</evidence>
<dbReference type="Proteomes" id="UP000326924">
    <property type="component" value="Unassembled WGS sequence"/>
</dbReference>
<dbReference type="PANTHER" id="PTHR12205">
    <property type="entry name" value="CENTROMERE/KINETOCHORE PROTEIN ZW10"/>
    <property type="match status" value="1"/>
</dbReference>
<dbReference type="GO" id="GO:0007094">
    <property type="term" value="P:mitotic spindle assembly checkpoint signaling"/>
    <property type="evidence" value="ECO:0007669"/>
    <property type="project" value="TreeGrafter"/>
</dbReference>
<dbReference type="PANTHER" id="PTHR12205:SF0">
    <property type="entry name" value="CENTROMERE_KINETOCHORE PROTEIN ZW10 HOMOLOG"/>
    <property type="match status" value="1"/>
</dbReference>
<organism evidence="4 5">
    <name type="scientific">Sphaerosporella brunnea</name>
    <dbReference type="NCBI Taxonomy" id="1250544"/>
    <lineage>
        <taxon>Eukaryota</taxon>
        <taxon>Fungi</taxon>
        <taxon>Dikarya</taxon>
        <taxon>Ascomycota</taxon>
        <taxon>Pezizomycotina</taxon>
        <taxon>Pezizomycetes</taxon>
        <taxon>Pezizales</taxon>
        <taxon>Pyronemataceae</taxon>
        <taxon>Sphaerosporella</taxon>
    </lineage>
</organism>
<dbReference type="Pfam" id="PF20665">
    <property type="entry name" value="Zw10_middle"/>
    <property type="match status" value="1"/>
</dbReference>
<dbReference type="GO" id="GO:0006888">
    <property type="term" value="P:endoplasmic reticulum to Golgi vesicle-mediated transport"/>
    <property type="evidence" value="ECO:0007669"/>
    <property type="project" value="TreeGrafter"/>
</dbReference>
<dbReference type="InParanoid" id="A0A5J5ED21"/>
<dbReference type="OrthoDB" id="534815at2759"/>
<dbReference type="Pfam" id="PF22766">
    <property type="entry name" value="ZW10_C2"/>
    <property type="match status" value="1"/>
</dbReference>
<name>A0A5J5ED21_9PEZI</name>
<dbReference type="EMBL" id="VXIS01000540">
    <property type="protein sequence ID" value="KAA8892946.1"/>
    <property type="molecule type" value="Genomic_DNA"/>
</dbReference>
<feature type="compositionally biased region" description="Low complexity" evidence="1">
    <location>
        <begin position="576"/>
        <end position="594"/>
    </location>
</feature>
<sequence length="896" mass="98840">MPRAMAPPADSAVLADTILRSATDGYYPDSEDIAGADLTTSHLPTILASLQAAKDEVKEQVRAISRKNAAEVDSWIVQAQQLHTAIEASKIQADEISRLDAEEKALAQALNDAEMQQRFLASEIRFNEDLASMLGKLQLIGATIAQVDFTIERGELDQAVGILNSAEGALERLQGFDEIIIVTLIKEKAKALRKVLLDRTEEAWNALVSVEKDKGSVTIRKSAEVSSVAIESETVIATLNSLGLLKDKIDHFHQQIDRLLIAPRLETQEGRIPTLAIEGNTLRISGQDNDLRAARLFSDLRLIIDFLDSHLPKEVMTNLSRTLVPNLTSKLISTRLSSSVPPSLDDLPAFEELLEETKRFEGGLHKTDWTRDQELSDWVERAPKVWLAKRREWSLDTARTILSRGILGVETVERSETETIQAEDGQGAMVAGVAEVSGADDWNVAWNDDEEDQQAAPSEKPKTKSAEPVPPAQPAGFMADEDDDGADGWGLDEDLGFDDTEEPEEPEPTPASTTGATPESSTPEELNDEEIDWGAWGDGIEDVEYDDDSKPPSHTGTHPRKASVSKHAAPQPQPQPQLRSQPQSQPTTQLSAPTNRTSTTKDVTLTETYTITSIPRALLDLVATLLSEANQLQTNPQYMTSPIAPAASGIRSIPTLVLSVFRALAPLYYNVDLKSNMYLYNDCTYLSSQLPEGINEKDVSQILIFGKRQYSREMEAQRTIFCDYLDGAQGFASCTEPLQRQECDRAITAVIQHLCSLHTAWQSVLSKSALYQTIGSLLNTVVTKLINDIEDLSDISEPESVALARYCADIAELEHELFPGRTPDAVPVTPIYCDGWMKFRYLEQILGSSMKEIMALVREGALREFETEELVELVRALFADSEFRSGCIEDIRGGMH</sequence>
<keyword evidence="5" id="KW-1185">Reference proteome</keyword>
<evidence type="ECO:0000313" key="5">
    <source>
        <dbReference type="Proteomes" id="UP000326924"/>
    </source>
</evidence>
<feature type="compositionally biased region" description="Low complexity" evidence="1">
    <location>
        <begin position="510"/>
        <end position="524"/>
    </location>
</feature>
<feature type="domain" description="Centromere/kinetochore protein zw10 middle" evidence="2">
    <location>
        <begin position="216"/>
        <end position="401"/>
    </location>
</feature>
<dbReference type="InterPro" id="IPR055148">
    <property type="entry name" value="ZW10_C_2"/>
</dbReference>
<feature type="compositionally biased region" description="Acidic residues" evidence="1">
    <location>
        <begin position="479"/>
        <end position="507"/>
    </location>
</feature>
<dbReference type="Gene3D" id="1.10.357.150">
    <property type="match status" value="1"/>
</dbReference>
<dbReference type="GO" id="GO:1990423">
    <property type="term" value="C:RZZ complex"/>
    <property type="evidence" value="ECO:0007669"/>
    <property type="project" value="TreeGrafter"/>
</dbReference>
<dbReference type="InterPro" id="IPR046362">
    <property type="entry name" value="Zw10/DSL1_C_sf"/>
</dbReference>
<evidence type="ECO:0000259" key="2">
    <source>
        <dbReference type="Pfam" id="PF20665"/>
    </source>
</evidence>
<dbReference type="AlphaFoldDB" id="A0A5J5ED21"/>
<gene>
    <name evidence="4" type="ORF">FN846DRAFT_981168</name>
</gene>
<reference evidence="4 5" key="1">
    <citation type="submission" date="2019-09" db="EMBL/GenBank/DDBJ databases">
        <title>Draft genome of the ectomycorrhizal ascomycete Sphaerosporella brunnea.</title>
        <authorList>
            <consortium name="DOE Joint Genome Institute"/>
            <person name="Benucci G.M."/>
            <person name="Marozzi G."/>
            <person name="Antonielli L."/>
            <person name="Sanchez S."/>
            <person name="Marco P."/>
            <person name="Wang X."/>
            <person name="Falini L.B."/>
            <person name="Barry K."/>
            <person name="Haridas S."/>
            <person name="Lipzen A."/>
            <person name="Labutti K."/>
            <person name="Grigoriev I.V."/>
            <person name="Murat C."/>
            <person name="Martin F."/>
            <person name="Albertini E."/>
            <person name="Donnini D."/>
            <person name="Bonito G."/>
        </authorList>
    </citation>
    <scope>NUCLEOTIDE SEQUENCE [LARGE SCALE GENOMIC DNA]</scope>
    <source>
        <strain evidence="4 5">Sb_GMNB300</strain>
    </source>
</reference>
<feature type="region of interest" description="Disordered" evidence="1">
    <location>
        <begin position="450"/>
        <end position="601"/>
    </location>
</feature>